<organism evidence="1 2">
    <name type="scientific">Methylobacterium phyllostachyos</name>
    <dbReference type="NCBI Taxonomy" id="582672"/>
    <lineage>
        <taxon>Bacteria</taxon>
        <taxon>Pseudomonadati</taxon>
        <taxon>Pseudomonadota</taxon>
        <taxon>Alphaproteobacteria</taxon>
        <taxon>Hyphomicrobiales</taxon>
        <taxon>Methylobacteriaceae</taxon>
        <taxon>Methylobacterium</taxon>
    </lineage>
</organism>
<protein>
    <submittedName>
        <fullName evidence="1">Uncharacterized protein</fullName>
    </submittedName>
</protein>
<gene>
    <name evidence="1" type="ORF">SAMN05216360_11941</name>
</gene>
<dbReference type="AlphaFoldDB" id="A0A1H0IJ62"/>
<reference evidence="2" key="1">
    <citation type="submission" date="2016-10" db="EMBL/GenBank/DDBJ databases">
        <authorList>
            <person name="Varghese N."/>
            <person name="Submissions S."/>
        </authorList>
    </citation>
    <scope>NUCLEOTIDE SEQUENCE [LARGE SCALE GENOMIC DNA]</scope>
    <source>
        <strain evidence="2">BL47</strain>
    </source>
</reference>
<name>A0A1H0IJ62_9HYPH</name>
<dbReference type="EMBL" id="FNHS01000019">
    <property type="protein sequence ID" value="SDO31452.1"/>
    <property type="molecule type" value="Genomic_DNA"/>
</dbReference>
<evidence type="ECO:0000313" key="1">
    <source>
        <dbReference type="EMBL" id="SDO31452.1"/>
    </source>
</evidence>
<sequence>MERTGQAALEPTSTLRQSRGRFSGVRCGGMACPVLPPCHRRGTRPVGAVSGPVHQPAYAVSGGGSGDCASEARMNAMKNRKYWLTESSSNIIDGMRNRAL</sequence>
<keyword evidence="2" id="KW-1185">Reference proteome</keyword>
<accession>A0A1H0IJ62</accession>
<dbReference type="Proteomes" id="UP000198704">
    <property type="component" value="Unassembled WGS sequence"/>
</dbReference>
<evidence type="ECO:0000313" key="2">
    <source>
        <dbReference type="Proteomes" id="UP000198704"/>
    </source>
</evidence>
<proteinExistence type="predicted"/>